<gene>
    <name evidence="6" type="ORF">PENTCL1PPCAC_17956</name>
    <name evidence="7" type="ORF">PENTCL1PPCAC_30223</name>
</gene>
<evidence type="ECO:0000313" key="7">
    <source>
        <dbReference type="EMBL" id="GMT08049.1"/>
    </source>
</evidence>
<dbReference type="Pfam" id="PF00018">
    <property type="entry name" value="SH3_1"/>
    <property type="match status" value="1"/>
</dbReference>
<feature type="region of interest" description="Disordered" evidence="3">
    <location>
        <begin position="879"/>
        <end position="913"/>
    </location>
</feature>
<dbReference type="EMBL" id="BTSX01000004">
    <property type="protein sequence ID" value="GMS95781.1"/>
    <property type="molecule type" value="Genomic_DNA"/>
</dbReference>
<dbReference type="PROSITE" id="PS50002">
    <property type="entry name" value="SH3"/>
    <property type="match status" value="2"/>
</dbReference>
<dbReference type="SMART" id="SM00326">
    <property type="entry name" value="SH3"/>
    <property type="match status" value="2"/>
</dbReference>
<feature type="region of interest" description="Disordered" evidence="3">
    <location>
        <begin position="669"/>
        <end position="690"/>
    </location>
</feature>
<keyword evidence="1 2" id="KW-0728">SH3 domain</keyword>
<name>A0AAV5TN96_9BILA</name>
<evidence type="ECO:0000313" key="6">
    <source>
        <dbReference type="EMBL" id="GMS95781.1"/>
    </source>
</evidence>
<organism evidence="6 8">
    <name type="scientific">Pristionchus entomophagus</name>
    <dbReference type="NCBI Taxonomy" id="358040"/>
    <lineage>
        <taxon>Eukaryota</taxon>
        <taxon>Metazoa</taxon>
        <taxon>Ecdysozoa</taxon>
        <taxon>Nematoda</taxon>
        <taxon>Chromadorea</taxon>
        <taxon>Rhabditida</taxon>
        <taxon>Rhabditina</taxon>
        <taxon>Diplogasteromorpha</taxon>
        <taxon>Diplogasteroidea</taxon>
        <taxon>Neodiplogasteridae</taxon>
        <taxon>Pristionchus</taxon>
    </lineage>
</organism>
<dbReference type="GO" id="GO:0005737">
    <property type="term" value="C:cytoplasm"/>
    <property type="evidence" value="ECO:0007669"/>
    <property type="project" value="TreeGrafter"/>
</dbReference>
<evidence type="ECO:0000256" key="2">
    <source>
        <dbReference type="PROSITE-ProRule" id="PRU00192"/>
    </source>
</evidence>
<dbReference type="GO" id="GO:0005085">
    <property type="term" value="F:guanyl-nucleotide exchange factor activity"/>
    <property type="evidence" value="ECO:0007669"/>
    <property type="project" value="InterPro"/>
</dbReference>
<dbReference type="InterPro" id="IPR027267">
    <property type="entry name" value="AH/BAR_dom_sf"/>
</dbReference>
<dbReference type="Gene3D" id="2.30.30.40">
    <property type="entry name" value="SH3 Domains"/>
    <property type="match status" value="2"/>
</dbReference>
<feature type="domain" description="DH" evidence="5">
    <location>
        <begin position="231"/>
        <end position="411"/>
    </location>
</feature>
<dbReference type="Gene3D" id="1.20.900.10">
    <property type="entry name" value="Dbl homology (DH) domain"/>
    <property type="match status" value="1"/>
</dbReference>
<sequence>MTSQDQHSNLCYPYAIASFPFKGERGEISFDEGEVIELIRYIDGEWIEGTKGGNIGFVPLSYIQIIIPPEEGGKVQNQTDQSIGIAHVLHDFNGESANEMSVKGGSQIKVISYLNEEWVRCYNPLTDSIGIVPISFLQIYADDEADDSRWYSSTTSFTSTPITLHTLPTHVTVLPDDIWSSGWEDRECSVKVNKQPPRPPPPSRETMEILKEKKDRNGGMGGWKRDASPMKAFFIVAELNESESAYFLDIMSFVSAVNESKMQKADADILCGMMGRLVELSMSLHESLSAQKEMGDPSELCVGKIFLEYRKSFSQVYSFYFRQLEAAYKIIERPDNEEIVKEMICSMKNSLPDTSCIEITSTLMRPIQRCLKYPLLLTQLVKTLPHNHPDHPKLVESVKSMSHLASKMNESRRRRELVNRYSTESKKSIGDRISTINLHSLQKKSSRFTTRIGKTIGVIDLPKDSIMDNLLSKLYKVERSSVHFIYYLTVHMKKMQNVLVNEKALKELCPTLDSPSLVKKTTLIAQNWLMNVNLNVRFVVERGMREIPKKLIQKREDKLLDYYNALKKREKETTPNTIDRKREYEALSIQLRQKLPSVINSITRSMEQAWIVLRDLHKICEGALSDSIKEEKGIKGEMSTLTPISRNSLEKIRSITAIVVKEIGKVEEDVSEKKGEKGERSERSEAQTAEDRMNVWSRMSTNAFKKGSGVFRVVDDLPLRPSIDDLVCSIGDLVYVEQRAKKNDMCECWNGKKRGLIHSNVLSPLSLNETDRPQSTPLPPTSSTQSVSTNHTTRVSNAAPLDLLDLDSPSQCSIPVLQASSLTKRVPSLPSISTDPFDEFSTLRISTVSRPVPLPPSSISIQPLYPTVPSLYVTPHTVPHHHTPSVPHYPSTTPSLSTSVLQPTRLSSSPIRVNHHSSQYVQLSTTNPFRDICDNRPS</sequence>
<evidence type="ECO:0000313" key="8">
    <source>
        <dbReference type="Proteomes" id="UP001432027"/>
    </source>
</evidence>
<dbReference type="PANTHER" id="PTHR22834:SF20">
    <property type="entry name" value="SH3 DOMAIN-CONTAINING PROTEIN"/>
    <property type="match status" value="1"/>
</dbReference>
<evidence type="ECO:0000256" key="3">
    <source>
        <dbReference type="SAM" id="MobiDB-lite"/>
    </source>
</evidence>
<feature type="compositionally biased region" description="Low complexity" evidence="3">
    <location>
        <begin position="884"/>
        <end position="904"/>
    </location>
</feature>
<dbReference type="EMBL" id="BTSX01000007">
    <property type="protein sequence ID" value="GMT08049.1"/>
    <property type="molecule type" value="Genomic_DNA"/>
</dbReference>
<dbReference type="Pfam" id="PF00621">
    <property type="entry name" value="RhoGEF"/>
    <property type="match status" value="1"/>
</dbReference>
<dbReference type="InterPro" id="IPR035899">
    <property type="entry name" value="DBL_dom_sf"/>
</dbReference>
<dbReference type="SUPFAM" id="SSF103657">
    <property type="entry name" value="BAR/IMD domain-like"/>
    <property type="match status" value="1"/>
</dbReference>
<dbReference type="SMART" id="SM00325">
    <property type="entry name" value="RhoGEF"/>
    <property type="match status" value="1"/>
</dbReference>
<dbReference type="SUPFAM" id="SSF50044">
    <property type="entry name" value="SH3-domain"/>
    <property type="match status" value="2"/>
</dbReference>
<dbReference type="Gene3D" id="1.20.1270.60">
    <property type="entry name" value="Arfaptin homology (AH) domain/BAR domain"/>
    <property type="match status" value="1"/>
</dbReference>
<protein>
    <submittedName>
        <fullName evidence="6">Uncharacterized protein</fullName>
    </submittedName>
</protein>
<dbReference type="InterPro" id="IPR001452">
    <property type="entry name" value="SH3_domain"/>
</dbReference>
<proteinExistence type="predicted"/>
<feature type="region of interest" description="Disordered" evidence="3">
    <location>
        <begin position="766"/>
        <end position="792"/>
    </location>
</feature>
<evidence type="ECO:0000259" key="5">
    <source>
        <dbReference type="PROSITE" id="PS50010"/>
    </source>
</evidence>
<feature type="domain" description="SH3" evidence="4">
    <location>
        <begin position="81"/>
        <end position="142"/>
    </location>
</feature>
<dbReference type="Proteomes" id="UP001432027">
    <property type="component" value="Unassembled WGS sequence"/>
</dbReference>
<evidence type="ECO:0000256" key="1">
    <source>
        <dbReference type="ARBA" id="ARBA00022443"/>
    </source>
</evidence>
<reference evidence="6" key="1">
    <citation type="submission" date="2023-10" db="EMBL/GenBank/DDBJ databases">
        <title>Genome assembly of Pristionchus species.</title>
        <authorList>
            <person name="Yoshida K."/>
            <person name="Sommer R.J."/>
        </authorList>
    </citation>
    <scope>NUCLEOTIDE SEQUENCE</scope>
    <source>
        <strain evidence="6">RS0144</strain>
    </source>
</reference>
<dbReference type="InterPro" id="IPR051492">
    <property type="entry name" value="Dynamin-Rho_GEF"/>
</dbReference>
<dbReference type="SUPFAM" id="SSF48065">
    <property type="entry name" value="DBL homology domain (DH-domain)"/>
    <property type="match status" value="1"/>
</dbReference>
<dbReference type="PANTHER" id="PTHR22834">
    <property type="entry name" value="NUCLEAR FUSION PROTEIN FUS2"/>
    <property type="match status" value="1"/>
</dbReference>
<dbReference type="AlphaFoldDB" id="A0AAV5TN96"/>
<dbReference type="InterPro" id="IPR000219">
    <property type="entry name" value="DH_dom"/>
</dbReference>
<comment type="caution">
    <text evidence="6">The sequence shown here is derived from an EMBL/GenBank/DDBJ whole genome shotgun (WGS) entry which is preliminary data.</text>
</comment>
<accession>A0AAV5TN96</accession>
<evidence type="ECO:0000259" key="4">
    <source>
        <dbReference type="PROSITE" id="PS50002"/>
    </source>
</evidence>
<keyword evidence="8" id="KW-1185">Reference proteome</keyword>
<feature type="domain" description="SH3" evidence="4">
    <location>
        <begin position="10"/>
        <end position="68"/>
    </location>
</feature>
<dbReference type="PROSITE" id="PS50010">
    <property type="entry name" value="DH_2"/>
    <property type="match status" value="1"/>
</dbReference>
<dbReference type="Pfam" id="PF07653">
    <property type="entry name" value="SH3_2"/>
    <property type="match status" value="1"/>
</dbReference>
<dbReference type="InterPro" id="IPR036028">
    <property type="entry name" value="SH3-like_dom_sf"/>
</dbReference>